<dbReference type="RefSeq" id="WP_386699748.1">
    <property type="nucleotide sequence ID" value="NZ_JBHSIY010000029.1"/>
</dbReference>
<keyword evidence="2" id="KW-0547">Nucleotide-binding</keyword>
<keyword evidence="2" id="KW-0067">ATP-binding</keyword>
<keyword evidence="2" id="KW-0347">Helicase</keyword>
<dbReference type="Proteomes" id="UP001595858">
    <property type="component" value="Unassembled WGS sequence"/>
</dbReference>
<dbReference type="Pfam" id="PF09848">
    <property type="entry name" value="SLFN-g3_helicase"/>
    <property type="match status" value="1"/>
</dbReference>
<name>A0ABV9ST61_9ACTN</name>
<reference evidence="3" key="1">
    <citation type="journal article" date="2019" name="Int. J. Syst. Evol. Microbiol.">
        <title>The Global Catalogue of Microorganisms (GCM) 10K type strain sequencing project: providing services to taxonomists for standard genome sequencing and annotation.</title>
        <authorList>
            <consortium name="The Broad Institute Genomics Platform"/>
            <consortium name="The Broad Institute Genome Sequencing Center for Infectious Disease"/>
            <person name="Wu L."/>
            <person name="Ma J."/>
        </authorList>
    </citation>
    <scope>NUCLEOTIDE SEQUENCE [LARGE SCALE GENOMIC DNA]</scope>
    <source>
        <strain evidence="3">CGMCC 4.7304</strain>
    </source>
</reference>
<keyword evidence="3" id="KW-1185">Reference proteome</keyword>
<protein>
    <submittedName>
        <fullName evidence="2">DNA/RNA helicase domain-containing protein</fullName>
    </submittedName>
</protein>
<dbReference type="InterPro" id="IPR018647">
    <property type="entry name" value="SLFN_3-like_DNA/RNA_helicase"/>
</dbReference>
<sequence>MHITLRNKADNNSRRARQIYQYFNNFAGAAPNDLDAVIADEAHRLRSGRRSNAQESPQVEELIRAARVPVFLLDEHQRVRPSEVGSVELITKAAEAMGIGVHTIDLRHQFRCGGSPEFLSWTERLLGLDGDGNPPEPWRPQGDFELHVASSPSVMEEYLQARLDEGYSSRIAAGYCWPWHDPRPDGTLVPDVVIDDWHRPWNANTDKAIKGAPPSSLWATDDGGFDQVGCIYTAQGFEYDYAGVIFGPDLVWNGNGWETNPSANMDRSVKSAPEFDLLVRHTYRVLATRGLRGAVLYSTDPETNRFLAKELGVPVL</sequence>
<gene>
    <name evidence="2" type="ORF">ACFPCZ_23075</name>
</gene>
<evidence type="ECO:0000313" key="3">
    <source>
        <dbReference type="Proteomes" id="UP001595858"/>
    </source>
</evidence>
<accession>A0ABV9ST61</accession>
<dbReference type="EMBL" id="JBHSIY010000029">
    <property type="protein sequence ID" value="MFC4869527.1"/>
    <property type="molecule type" value="Genomic_DNA"/>
</dbReference>
<feature type="domain" description="Schlafen group 3-like DNA/RNA helicase" evidence="1">
    <location>
        <begin position="11"/>
        <end position="300"/>
    </location>
</feature>
<comment type="caution">
    <text evidence="2">The sequence shown here is derived from an EMBL/GenBank/DDBJ whole genome shotgun (WGS) entry which is preliminary data.</text>
</comment>
<keyword evidence="2" id="KW-0378">Hydrolase</keyword>
<organism evidence="2 3">
    <name type="scientific">Streptomonospora arabica</name>
    <dbReference type="NCBI Taxonomy" id="412417"/>
    <lineage>
        <taxon>Bacteria</taxon>
        <taxon>Bacillati</taxon>
        <taxon>Actinomycetota</taxon>
        <taxon>Actinomycetes</taxon>
        <taxon>Streptosporangiales</taxon>
        <taxon>Nocardiopsidaceae</taxon>
        <taxon>Streptomonospora</taxon>
    </lineage>
</organism>
<dbReference type="GO" id="GO:0004386">
    <property type="term" value="F:helicase activity"/>
    <property type="evidence" value="ECO:0007669"/>
    <property type="project" value="UniProtKB-KW"/>
</dbReference>
<evidence type="ECO:0000259" key="1">
    <source>
        <dbReference type="Pfam" id="PF09848"/>
    </source>
</evidence>
<evidence type="ECO:0000313" key="2">
    <source>
        <dbReference type="EMBL" id="MFC4869527.1"/>
    </source>
</evidence>
<proteinExistence type="predicted"/>